<keyword evidence="4" id="KW-0378">Hydrolase</keyword>
<evidence type="ECO:0000256" key="1">
    <source>
        <dbReference type="ARBA" id="ARBA00001311"/>
    </source>
</evidence>
<evidence type="ECO:0000313" key="7">
    <source>
        <dbReference type="EMBL" id="KAH8705769.1"/>
    </source>
</evidence>
<dbReference type="PIRSF" id="PIRSF001221">
    <property type="entry name" value="Amidase_fungi"/>
    <property type="match status" value="1"/>
</dbReference>
<comment type="caution">
    <text evidence="7">The sequence shown here is derived from an EMBL/GenBank/DDBJ whole genome shotgun (WGS) entry which is preliminary data.</text>
</comment>
<dbReference type="InterPro" id="IPR036928">
    <property type="entry name" value="AS_sf"/>
</dbReference>
<dbReference type="PANTHER" id="PTHR46072">
    <property type="entry name" value="AMIDASE-RELATED-RELATED"/>
    <property type="match status" value="1"/>
</dbReference>
<evidence type="ECO:0000313" key="8">
    <source>
        <dbReference type="Proteomes" id="UP001201262"/>
    </source>
</evidence>
<feature type="active site" description="Charge relay system" evidence="5">
    <location>
        <position position="146"/>
    </location>
</feature>
<dbReference type="PROSITE" id="PS00571">
    <property type="entry name" value="AMIDASES"/>
    <property type="match status" value="1"/>
</dbReference>
<dbReference type="GO" id="GO:0004040">
    <property type="term" value="F:amidase activity"/>
    <property type="evidence" value="ECO:0007669"/>
    <property type="project" value="UniProtKB-EC"/>
</dbReference>
<name>A0AAD4L8C5_9EURO</name>
<evidence type="ECO:0000256" key="2">
    <source>
        <dbReference type="ARBA" id="ARBA00009199"/>
    </source>
</evidence>
<evidence type="ECO:0000259" key="6">
    <source>
        <dbReference type="Pfam" id="PF01425"/>
    </source>
</evidence>
<dbReference type="InterPro" id="IPR020556">
    <property type="entry name" value="Amidase_CS"/>
</dbReference>
<organism evidence="7 8">
    <name type="scientific">Talaromyces proteolyticus</name>
    <dbReference type="NCBI Taxonomy" id="1131652"/>
    <lineage>
        <taxon>Eukaryota</taxon>
        <taxon>Fungi</taxon>
        <taxon>Dikarya</taxon>
        <taxon>Ascomycota</taxon>
        <taxon>Pezizomycotina</taxon>
        <taxon>Eurotiomycetes</taxon>
        <taxon>Eurotiomycetidae</taxon>
        <taxon>Eurotiales</taxon>
        <taxon>Trichocomaceae</taxon>
        <taxon>Talaromyces</taxon>
        <taxon>Talaromyces sect. Bacilispori</taxon>
    </lineage>
</organism>
<reference evidence="7" key="1">
    <citation type="submission" date="2021-12" db="EMBL/GenBank/DDBJ databases">
        <title>Convergent genome expansion in fungi linked to evolution of root-endophyte symbiosis.</title>
        <authorList>
            <consortium name="DOE Joint Genome Institute"/>
            <person name="Ke Y.-H."/>
            <person name="Bonito G."/>
            <person name="Liao H.-L."/>
            <person name="Looney B."/>
            <person name="Rojas-Flechas A."/>
            <person name="Nash J."/>
            <person name="Hameed K."/>
            <person name="Schadt C."/>
            <person name="Martin F."/>
            <person name="Crous P.W."/>
            <person name="Miettinen O."/>
            <person name="Magnuson J.K."/>
            <person name="Labbe J."/>
            <person name="Jacobson D."/>
            <person name="Doktycz M.J."/>
            <person name="Veneault-Fourrey C."/>
            <person name="Kuo A."/>
            <person name="Mondo S."/>
            <person name="Calhoun S."/>
            <person name="Riley R."/>
            <person name="Ohm R."/>
            <person name="LaButti K."/>
            <person name="Andreopoulos B."/>
            <person name="Pangilinan J."/>
            <person name="Nolan M."/>
            <person name="Tritt A."/>
            <person name="Clum A."/>
            <person name="Lipzen A."/>
            <person name="Daum C."/>
            <person name="Barry K."/>
            <person name="Grigoriev I.V."/>
            <person name="Vilgalys R."/>
        </authorList>
    </citation>
    <scope>NUCLEOTIDE SEQUENCE</scope>
    <source>
        <strain evidence="7">PMI_201</strain>
    </source>
</reference>
<proteinExistence type="inferred from homology"/>
<comment type="similarity">
    <text evidence="2">Belongs to the amidase family.</text>
</comment>
<protein>
    <recommendedName>
        <fullName evidence="3">amidase</fullName>
        <ecNumber evidence="3">3.5.1.4</ecNumber>
    </recommendedName>
</protein>
<feature type="active site" description="Acyl-ester intermediate" evidence="5">
    <location>
        <position position="246"/>
    </location>
</feature>
<dbReference type="Gene3D" id="3.90.1300.10">
    <property type="entry name" value="Amidase signature (AS) domain"/>
    <property type="match status" value="1"/>
</dbReference>
<sequence>MVSTTLSNVQQVSWEIIAEEKRLQCYQQIPPEWRLPSHYTDRVTDTSVWDVRDVPRTCGILSTREVEITENFDAVALVAAIRECKFTSEEVAIAFCKRAAVAGQLTRCLTETFFDDAIARAKDLDKYLETTKKVKGPLHGLPISLKDSFNVTGVQTTVGYVSFVGNPPKTTNSPLVDLLLDLGAVLYVKTNLPQTQMSPESMNNVFGRVLNPHNLSWGPGGSSGGEGALVSMRGSILGVGTDVAGSIRIPSLSCGVFGFKPTSSRVPYGGQGSGGRKGNPGIQACAGPLATSFRDLRFFMETVIGGSPWNYDVTALAIPWRKINHHERPLVLGCLSEEDPAYPFHPPVIRALNSAVQTLQQAGHTVKKLQKVPSISDAVTIAFQMFNLDTENTAMQHVVAGGESPIQSLETSNMTFPGQTFTLDSLFAMNQARNKFMEDWQKVWLDNELDAIIMPGHRKTAGPHESYGHPPYTLIWNFADSPACIIPYEKADASRDINDRGLADYNAEIVHGAPCAIQVVGRRYQDEELLSAAEEIASVLKVKQ</sequence>
<comment type="catalytic activity">
    <reaction evidence="1">
        <text>a monocarboxylic acid amide + H2O = a monocarboxylate + NH4(+)</text>
        <dbReference type="Rhea" id="RHEA:12020"/>
        <dbReference type="ChEBI" id="CHEBI:15377"/>
        <dbReference type="ChEBI" id="CHEBI:28938"/>
        <dbReference type="ChEBI" id="CHEBI:35757"/>
        <dbReference type="ChEBI" id="CHEBI:83628"/>
        <dbReference type="EC" id="3.5.1.4"/>
    </reaction>
</comment>
<evidence type="ECO:0000256" key="3">
    <source>
        <dbReference type="ARBA" id="ARBA00012922"/>
    </source>
</evidence>
<keyword evidence="8" id="KW-1185">Reference proteome</keyword>
<accession>A0AAD4L8C5</accession>
<dbReference type="PANTHER" id="PTHR46072:SF5">
    <property type="entry name" value="GENERAL AMIDASE-C"/>
    <property type="match status" value="1"/>
</dbReference>
<feature type="domain" description="Amidase" evidence="6">
    <location>
        <begin position="91"/>
        <end position="530"/>
    </location>
</feature>
<dbReference type="EMBL" id="JAJTJA010000001">
    <property type="protein sequence ID" value="KAH8705769.1"/>
    <property type="molecule type" value="Genomic_DNA"/>
</dbReference>
<evidence type="ECO:0000256" key="5">
    <source>
        <dbReference type="PIRSR" id="PIRSR001221-1"/>
    </source>
</evidence>
<dbReference type="Proteomes" id="UP001201262">
    <property type="component" value="Unassembled WGS sequence"/>
</dbReference>
<dbReference type="EC" id="3.5.1.4" evidence="3"/>
<dbReference type="RefSeq" id="XP_046078390.1">
    <property type="nucleotide sequence ID" value="XM_046209712.1"/>
</dbReference>
<dbReference type="AlphaFoldDB" id="A0AAD4L8C5"/>
<dbReference type="InterPro" id="IPR023631">
    <property type="entry name" value="Amidase_dom"/>
</dbReference>
<dbReference type="Pfam" id="PF01425">
    <property type="entry name" value="Amidase"/>
    <property type="match status" value="1"/>
</dbReference>
<feature type="active site" description="Charge relay system" evidence="5">
    <location>
        <position position="222"/>
    </location>
</feature>
<dbReference type="SUPFAM" id="SSF75304">
    <property type="entry name" value="Amidase signature (AS) enzymes"/>
    <property type="match status" value="1"/>
</dbReference>
<evidence type="ECO:0000256" key="4">
    <source>
        <dbReference type="ARBA" id="ARBA00022801"/>
    </source>
</evidence>
<gene>
    <name evidence="7" type="ORF">BGW36DRAFT_17955</name>
</gene>
<dbReference type="GeneID" id="70239999"/>